<reference evidence="1 2" key="1">
    <citation type="journal article" date="2018" name="ACS Chem. Biol.">
        <title>Ketoreductase domain dysfunction expands chemodiversity: malyngamide biosynthesis in the cyanobacterium Okeania hirsuta.</title>
        <authorList>
            <person name="Moss N.A."/>
            <person name="Leao T."/>
            <person name="Rankin M."/>
            <person name="McCullough T.M."/>
            <person name="Qu P."/>
            <person name="Korobeynikov A."/>
            <person name="Smith J.L."/>
            <person name="Gerwick L."/>
            <person name="Gerwick W.H."/>
        </authorList>
    </citation>
    <scope>NUCLEOTIDE SEQUENCE [LARGE SCALE GENOMIC DNA]</scope>
    <source>
        <strain evidence="1 2">PAB10Feb10-1</strain>
    </source>
</reference>
<sequence>MTNNGFSHFFSLIPNNSNGFGASTFSPLLNVAKVLIPKSMSTEFLNFSSICGGISTTKLRKYLLAASLMTVTDDGYPGKGLDQTTLKNPIFAKYTLSSCT</sequence>
<proteinExistence type="predicted"/>
<dbReference type="EMBL" id="RCBY01000146">
    <property type="protein sequence ID" value="RQH33440.1"/>
    <property type="molecule type" value="Genomic_DNA"/>
</dbReference>
<keyword evidence="2" id="KW-1185">Reference proteome</keyword>
<name>A0A3N6P277_9CYAN</name>
<dbReference type="AlphaFoldDB" id="A0A3N6P277"/>
<dbReference type="Proteomes" id="UP000269154">
    <property type="component" value="Unassembled WGS sequence"/>
</dbReference>
<gene>
    <name evidence="1" type="ORF">D5R40_21695</name>
</gene>
<dbReference type="RefSeq" id="WP_124143046.1">
    <property type="nucleotide sequence ID" value="NZ_CAWOKI010000268.1"/>
</dbReference>
<evidence type="ECO:0000313" key="2">
    <source>
        <dbReference type="Proteomes" id="UP000269154"/>
    </source>
</evidence>
<comment type="caution">
    <text evidence="1">The sequence shown here is derived from an EMBL/GenBank/DDBJ whole genome shotgun (WGS) entry which is preliminary data.</text>
</comment>
<organism evidence="1 2">
    <name type="scientific">Okeania hirsuta</name>
    <dbReference type="NCBI Taxonomy" id="1458930"/>
    <lineage>
        <taxon>Bacteria</taxon>
        <taxon>Bacillati</taxon>
        <taxon>Cyanobacteriota</taxon>
        <taxon>Cyanophyceae</taxon>
        <taxon>Oscillatoriophycideae</taxon>
        <taxon>Oscillatoriales</taxon>
        <taxon>Microcoleaceae</taxon>
        <taxon>Okeania</taxon>
    </lineage>
</organism>
<protein>
    <submittedName>
        <fullName evidence="1">Uncharacterized protein</fullName>
    </submittedName>
</protein>
<accession>A0A3N6P277</accession>
<evidence type="ECO:0000313" key="1">
    <source>
        <dbReference type="EMBL" id="RQH33440.1"/>
    </source>
</evidence>